<evidence type="ECO:0000313" key="3">
    <source>
        <dbReference type="Proteomes" id="UP001595907"/>
    </source>
</evidence>
<dbReference type="GO" id="GO:0016491">
    <property type="term" value="F:oxidoreductase activity"/>
    <property type="evidence" value="ECO:0007669"/>
    <property type="project" value="UniProtKB-KW"/>
</dbReference>
<dbReference type="PANTHER" id="PTHR30543">
    <property type="entry name" value="CHROMATE REDUCTASE"/>
    <property type="match status" value="1"/>
</dbReference>
<keyword evidence="2" id="KW-0560">Oxidoreductase</keyword>
<dbReference type="Proteomes" id="UP001595907">
    <property type="component" value="Unassembled WGS sequence"/>
</dbReference>
<dbReference type="EC" id="1.-.-.-" evidence="2"/>
<accession>A0ABV8QWL5</accession>
<protein>
    <submittedName>
        <fullName evidence="2">NADPH-dependent FMN reductase</fullName>
        <ecNumber evidence="2">1.-.-.-</ecNumber>
    </submittedName>
</protein>
<dbReference type="InterPro" id="IPR050712">
    <property type="entry name" value="NAD(P)H-dep_reductase"/>
</dbReference>
<dbReference type="Gene3D" id="3.40.50.360">
    <property type="match status" value="1"/>
</dbReference>
<dbReference type="InterPro" id="IPR005025">
    <property type="entry name" value="FMN_Rdtase-like_dom"/>
</dbReference>
<proteinExistence type="predicted"/>
<dbReference type="PANTHER" id="PTHR30543:SF21">
    <property type="entry name" value="NAD(P)H-DEPENDENT FMN REDUCTASE LOT6"/>
    <property type="match status" value="1"/>
</dbReference>
<feature type="domain" description="NADPH-dependent FMN reductase-like" evidence="1">
    <location>
        <begin position="2"/>
        <end position="127"/>
    </location>
</feature>
<evidence type="ECO:0000259" key="1">
    <source>
        <dbReference type="Pfam" id="PF03358"/>
    </source>
</evidence>
<dbReference type="InterPro" id="IPR029039">
    <property type="entry name" value="Flavoprotein-like_sf"/>
</dbReference>
<dbReference type="Pfam" id="PF03358">
    <property type="entry name" value="FMN_red"/>
    <property type="match status" value="1"/>
</dbReference>
<dbReference type="SUPFAM" id="SSF52218">
    <property type="entry name" value="Flavoproteins"/>
    <property type="match status" value="1"/>
</dbReference>
<evidence type="ECO:0000313" key="2">
    <source>
        <dbReference type="EMBL" id="MFC4263728.1"/>
    </source>
</evidence>
<comment type="caution">
    <text evidence="2">The sequence shown here is derived from an EMBL/GenBank/DDBJ whole genome shotgun (WGS) entry which is preliminary data.</text>
</comment>
<dbReference type="RefSeq" id="WP_379710691.1">
    <property type="nucleotide sequence ID" value="NZ_JBHSCZ010000004.1"/>
</dbReference>
<organism evidence="2 3">
    <name type="scientific">Ferruginibacter yonginensis</name>
    <dbReference type="NCBI Taxonomy" id="1310416"/>
    <lineage>
        <taxon>Bacteria</taxon>
        <taxon>Pseudomonadati</taxon>
        <taxon>Bacteroidota</taxon>
        <taxon>Chitinophagia</taxon>
        <taxon>Chitinophagales</taxon>
        <taxon>Chitinophagaceae</taxon>
        <taxon>Ferruginibacter</taxon>
    </lineage>
</organism>
<keyword evidence="3" id="KW-1185">Reference proteome</keyword>
<sequence>MITIIVGTNRKGSNSKKIALIYHQLLTEVGVESKVLSLDEHLVYEKNDAFTSMEATFLKPAERFIFIVPEYNGSYPGILKLMIDNSDVYNVWSSKKALLTGVSTGRAGNLRGLEHFTGALLHLKMNVHYNRLPLSVVHTMLDENGALTHEPTLNTIKAQINEFLAY</sequence>
<gene>
    <name evidence="2" type="ORF">ACFOWM_12605</name>
</gene>
<dbReference type="EMBL" id="JBHSCZ010000004">
    <property type="protein sequence ID" value="MFC4263728.1"/>
    <property type="molecule type" value="Genomic_DNA"/>
</dbReference>
<reference evidence="3" key="1">
    <citation type="journal article" date="2019" name="Int. J. Syst. Evol. Microbiol.">
        <title>The Global Catalogue of Microorganisms (GCM) 10K type strain sequencing project: providing services to taxonomists for standard genome sequencing and annotation.</title>
        <authorList>
            <consortium name="The Broad Institute Genomics Platform"/>
            <consortium name="The Broad Institute Genome Sequencing Center for Infectious Disease"/>
            <person name="Wu L."/>
            <person name="Ma J."/>
        </authorList>
    </citation>
    <scope>NUCLEOTIDE SEQUENCE [LARGE SCALE GENOMIC DNA]</scope>
    <source>
        <strain evidence="3">CECT 8289</strain>
    </source>
</reference>
<name>A0ABV8QWL5_9BACT</name>